<dbReference type="EMBL" id="JACAZH010000006">
    <property type="protein sequence ID" value="KAF7366305.1"/>
    <property type="molecule type" value="Genomic_DNA"/>
</dbReference>
<reference evidence="3" key="1">
    <citation type="submission" date="2020-05" db="EMBL/GenBank/DDBJ databases">
        <title>Mycena genomes resolve the evolution of fungal bioluminescence.</title>
        <authorList>
            <person name="Tsai I.J."/>
        </authorList>
    </citation>
    <scope>NUCLEOTIDE SEQUENCE</scope>
    <source>
        <strain evidence="3">160909Yilan</strain>
    </source>
</reference>
<accession>A0A8H6YYT8</accession>
<dbReference type="GO" id="GO:0016491">
    <property type="term" value="F:oxidoreductase activity"/>
    <property type="evidence" value="ECO:0007669"/>
    <property type="project" value="UniProtKB-KW"/>
</dbReference>
<evidence type="ECO:0000256" key="2">
    <source>
        <dbReference type="SAM" id="MobiDB-lite"/>
    </source>
</evidence>
<protein>
    <recommendedName>
        <fullName evidence="5">NAD(P)-binding protein</fullName>
    </recommendedName>
</protein>
<organism evidence="3 4">
    <name type="scientific">Mycena sanguinolenta</name>
    <dbReference type="NCBI Taxonomy" id="230812"/>
    <lineage>
        <taxon>Eukaryota</taxon>
        <taxon>Fungi</taxon>
        <taxon>Dikarya</taxon>
        <taxon>Basidiomycota</taxon>
        <taxon>Agaricomycotina</taxon>
        <taxon>Agaricomycetes</taxon>
        <taxon>Agaricomycetidae</taxon>
        <taxon>Agaricales</taxon>
        <taxon>Marasmiineae</taxon>
        <taxon>Mycenaceae</taxon>
        <taxon>Mycena</taxon>
    </lineage>
</organism>
<dbReference type="Proteomes" id="UP000623467">
    <property type="component" value="Unassembled WGS sequence"/>
</dbReference>
<dbReference type="InterPro" id="IPR052228">
    <property type="entry name" value="Sec_Metab_Biosynth_Oxidored"/>
</dbReference>
<feature type="region of interest" description="Disordered" evidence="2">
    <location>
        <begin position="1"/>
        <end position="23"/>
    </location>
</feature>
<dbReference type="OrthoDB" id="2898509at2759"/>
<name>A0A8H6YYT8_9AGAR</name>
<dbReference type="Pfam" id="PF00106">
    <property type="entry name" value="adh_short"/>
    <property type="match status" value="1"/>
</dbReference>
<comment type="caution">
    <text evidence="3">The sequence shown here is derived from an EMBL/GenBank/DDBJ whole genome shotgun (WGS) entry which is preliminary data.</text>
</comment>
<dbReference type="AlphaFoldDB" id="A0A8H6YYT8"/>
<feature type="compositionally biased region" description="Basic and acidic residues" evidence="2">
    <location>
        <begin position="1"/>
        <end position="11"/>
    </location>
</feature>
<dbReference type="PANTHER" id="PTHR47534">
    <property type="entry name" value="YALI0E05731P"/>
    <property type="match status" value="1"/>
</dbReference>
<dbReference type="InterPro" id="IPR002347">
    <property type="entry name" value="SDR_fam"/>
</dbReference>
<evidence type="ECO:0000313" key="3">
    <source>
        <dbReference type="EMBL" id="KAF7366305.1"/>
    </source>
</evidence>
<dbReference type="SUPFAM" id="SSF51735">
    <property type="entry name" value="NAD(P)-binding Rossmann-fold domains"/>
    <property type="match status" value="1"/>
</dbReference>
<evidence type="ECO:0008006" key="5">
    <source>
        <dbReference type="Google" id="ProtNLM"/>
    </source>
</evidence>
<dbReference type="InterPro" id="IPR036291">
    <property type="entry name" value="NAD(P)-bd_dom_sf"/>
</dbReference>
<evidence type="ECO:0000256" key="1">
    <source>
        <dbReference type="ARBA" id="ARBA00023002"/>
    </source>
</evidence>
<dbReference type="Gene3D" id="3.40.50.720">
    <property type="entry name" value="NAD(P)-binding Rossmann-like Domain"/>
    <property type="match status" value="1"/>
</dbReference>
<dbReference type="PANTHER" id="PTHR47534:SF3">
    <property type="entry name" value="ALCOHOL DEHYDROGENASE-LIKE C-TERMINAL DOMAIN-CONTAINING PROTEIN"/>
    <property type="match status" value="1"/>
</dbReference>
<evidence type="ECO:0000313" key="4">
    <source>
        <dbReference type="Proteomes" id="UP000623467"/>
    </source>
</evidence>
<sequence>MPWHNHCDPLRTKRTSSNLAPTMPSQSVVKASNASFGPAYVPVAIFVGGTSGVGQGMVEAFARYVQGRAHIIIVGRNEHAAASILARLPKPASESTSAEAEGWKHEFVPCDVSLMANVRAACAEIRAKCTHVNFLVLTAGYNSWYPAVTSEGLDLHLALRYYQRFVFIQELLPLLQAAQALFQDAKVMSVLGAGRGSPKRPIDLDNLGNTIKPRNSRFSVALRSLIMASGYTDAMLAYFATRNPKIAFTHIHPGIVRTDALRSASSFGGLLTPLSWIFSFILPFFAVSQDESAEHMLYGLFSGERGLFIRDRYGNVVSQLVFDNTVELGDSLETSVLNGVPMLGYGASDLGVRRIMEHSVTVTR</sequence>
<proteinExistence type="predicted"/>
<keyword evidence="1" id="KW-0560">Oxidoreductase</keyword>
<keyword evidence="4" id="KW-1185">Reference proteome</keyword>
<gene>
    <name evidence="3" type="ORF">MSAN_00886700</name>
</gene>